<evidence type="ECO:0000256" key="3">
    <source>
        <dbReference type="ARBA" id="ARBA00021563"/>
    </source>
</evidence>
<evidence type="ECO:0000313" key="12">
    <source>
        <dbReference type="EMBL" id="NRQ44198.1"/>
    </source>
</evidence>
<accession>A0A7Y5ATE4</accession>
<evidence type="ECO:0000256" key="11">
    <source>
        <dbReference type="SAM" id="Phobius"/>
    </source>
</evidence>
<protein>
    <recommendedName>
        <fullName evidence="3">Type II secretion system protein N</fullName>
    </recommendedName>
    <alternativeName>
        <fullName evidence="10">General secretion pathway protein N</fullName>
    </alternativeName>
</protein>
<dbReference type="InterPro" id="IPR022792">
    <property type="entry name" value="T2SS_protein-GspN"/>
</dbReference>
<dbReference type="EMBL" id="JABSOD010000023">
    <property type="protein sequence ID" value="NRQ44198.1"/>
    <property type="molecule type" value="Genomic_DNA"/>
</dbReference>
<evidence type="ECO:0000256" key="5">
    <source>
        <dbReference type="ARBA" id="ARBA00022475"/>
    </source>
</evidence>
<reference evidence="12 13" key="1">
    <citation type="submission" date="2020-06" db="EMBL/GenBank/DDBJ databases">
        <title>Rheinheimera sp. nov., a marine bacterium isolated from coastal.</title>
        <authorList>
            <person name="Yu Q."/>
            <person name="Qi Y."/>
            <person name="Pu J."/>
        </authorList>
    </citation>
    <scope>NUCLEOTIDE SEQUENCE [LARGE SCALE GENOMIC DNA]</scope>
    <source>
        <strain evidence="12 13">YQF-2</strain>
    </source>
</reference>
<evidence type="ECO:0000256" key="1">
    <source>
        <dbReference type="ARBA" id="ARBA00004533"/>
    </source>
</evidence>
<evidence type="ECO:0000256" key="2">
    <source>
        <dbReference type="ARBA" id="ARBA00007208"/>
    </source>
</evidence>
<feature type="transmembrane region" description="Helical" evidence="11">
    <location>
        <begin position="7"/>
        <end position="28"/>
    </location>
</feature>
<keyword evidence="8" id="KW-0653">Protein transport</keyword>
<evidence type="ECO:0000256" key="10">
    <source>
        <dbReference type="ARBA" id="ARBA00030772"/>
    </source>
</evidence>
<comment type="subcellular location">
    <subcellularLocation>
        <location evidence="1">Cell inner membrane</location>
    </subcellularLocation>
</comment>
<keyword evidence="13" id="KW-1185">Reference proteome</keyword>
<dbReference type="Proteomes" id="UP000523161">
    <property type="component" value="Unassembled WGS sequence"/>
</dbReference>
<evidence type="ECO:0000313" key="13">
    <source>
        <dbReference type="Proteomes" id="UP000523161"/>
    </source>
</evidence>
<keyword evidence="4" id="KW-0813">Transport</keyword>
<evidence type="ECO:0000256" key="4">
    <source>
        <dbReference type="ARBA" id="ARBA00022448"/>
    </source>
</evidence>
<dbReference type="GO" id="GO:0005886">
    <property type="term" value="C:plasma membrane"/>
    <property type="evidence" value="ECO:0007669"/>
    <property type="project" value="UniProtKB-SubCell"/>
</dbReference>
<evidence type="ECO:0000256" key="6">
    <source>
        <dbReference type="ARBA" id="ARBA00022519"/>
    </source>
</evidence>
<dbReference type="RefSeq" id="WP_173502430.1">
    <property type="nucleotide sequence ID" value="NZ_JABSOD010000023.1"/>
</dbReference>
<dbReference type="GO" id="GO:0015628">
    <property type="term" value="P:protein secretion by the type II secretion system"/>
    <property type="evidence" value="ECO:0007669"/>
    <property type="project" value="InterPro"/>
</dbReference>
<comment type="similarity">
    <text evidence="2">Belongs to the GSP N family.</text>
</comment>
<dbReference type="Pfam" id="PF01203">
    <property type="entry name" value="T2SSN"/>
    <property type="match status" value="1"/>
</dbReference>
<keyword evidence="11" id="KW-1133">Transmembrane helix</keyword>
<evidence type="ECO:0000256" key="9">
    <source>
        <dbReference type="ARBA" id="ARBA00023136"/>
    </source>
</evidence>
<keyword evidence="5" id="KW-1003">Cell membrane</keyword>
<proteinExistence type="inferred from homology"/>
<comment type="caution">
    <text evidence="12">The sequence shown here is derived from an EMBL/GenBank/DDBJ whole genome shotgun (WGS) entry which is preliminary data.</text>
</comment>
<evidence type="ECO:0000256" key="7">
    <source>
        <dbReference type="ARBA" id="ARBA00022692"/>
    </source>
</evidence>
<organism evidence="12 13">
    <name type="scientific">Rheinheimera lutimaris</name>
    <dbReference type="NCBI Taxonomy" id="2740584"/>
    <lineage>
        <taxon>Bacteria</taxon>
        <taxon>Pseudomonadati</taxon>
        <taxon>Pseudomonadota</taxon>
        <taxon>Gammaproteobacteria</taxon>
        <taxon>Chromatiales</taxon>
        <taxon>Chromatiaceae</taxon>
        <taxon>Rheinheimera</taxon>
    </lineage>
</organism>
<keyword evidence="9 11" id="KW-0472">Membrane</keyword>
<sequence>MTKTKLIITGVCSYLLFTLLLTPAAWWLKLAPLPPQLQLGAVSGTLWQGDIAGLRYQQLQFDSLRWKLHGWQLFSGKLQFELQSGSAQNSAVPYVTGTANYDFSGAALHNTLVKLPVAQLLPMLPLPLPVQATGELVLDVPQYQQGQPWCSALSGNASWQDARLQSPTGTWLELQSLFGDLSCADGTVVLTTDGANLLGLDIKAVINAQQLLLNGTLKPDSSMPQEVHQAMQFLGKPDAQGRYRISF</sequence>
<dbReference type="GO" id="GO:0015627">
    <property type="term" value="C:type II protein secretion system complex"/>
    <property type="evidence" value="ECO:0007669"/>
    <property type="project" value="InterPro"/>
</dbReference>
<keyword evidence="7 11" id="KW-0812">Transmembrane</keyword>
<dbReference type="AlphaFoldDB" id="A0A7Y5ATE4"/>
<gene>
    <name evidence="12" type="ORF">HRH59_16770</name>
</gene>
<name>A0A7Y5ATE4_9GAMM</name>
<keyword evidence="6" id="KW-0997">Cell inner membrane</keyword>
<evidence type="ECO:0000256" key="8">
    <source>
        <dbReference type="ARBA" id="ARBA00022927"/>
    </source>
</evidence>